<feature type="domain" description="KY-like immunoglobulin-like" evidence="2">
    <location>
        <begin position="1316"/>
        <end position="1441"/>
    </location>
</feature>
<evidence type="ECO:0000313" key="3">
    <source>
        <dbReference type="EMBL" id="VDI40223.1"/>
    </source>
</evidence>
<dbReference type="OrthoDB" id="6083203at2759"/>
<gene>
    <name evidence="3" type="ORF">MGAL_10B031502</name>
</gene>
<dbReference type="InterPro" id="IPR056564">
    <property type="entry name" value="Ig-like_KY"/>
</dbReference>
<feature type="domain" description="KY-like immunoglobulin-like" evidence="2">
    <location>
        <begin position="1472"/>
        <end position="1571"/>
    </location>
</feature>
<name>A0A8B6EV52_MYTGA</name>
<dbReference type="SUPFAM" id="SSF54001">
    <property type="entry name" value="Cysteine proteinases"/>
    <property type="match status" value="2"/>
</dbReference>
<sequence length="2190" mass="250925">MGSNLSSVPESNHNRESFAANYQRGKRLLSESQVNGGLRHMPSRRGTFPNTDSAGKLSSTGDTTTDSPRTLPTRRGTLTTNDQPRPLPPKLKKKEFLKNINFADIDYIVSEAPLDLLTKSMWDVVEYLVITPDGKQIGDLLKIRAIFRWMTSYDVYSIDSEMIPPTDSPLEHMLKIQCDLISHAQMFYMLCLLADIPCVIINGITKGELYKVGCDIKCDELYSQWNAVYVKGQWQFVDVFWASTCVLGRNIDNTINISSDGKISREGDIDEIVKYHEFYFFSDPNELIYTHFPDEEFWQLLPVPVNFSKFEKSPYLREYFHMYEMSIVERSCITNKLTAEKETINISFALPPKRSSNYIFKVMLTQQRTQIQTNKPVDILLERFVSVIHTQDKVIFKVRLPFYGKYQFDVYGCDFTKSNNFSLVCSYMIDCIDPKEPCLPFPDFPEIGFGNNPHAEKLDIYAISPKSPFVRTGNGVVEFIIHIDAKLEISHMLKSLLIGSGTLSRHVVARREKDKYIANIKLPREGEYAVKFYIGQTEDNITQNVPADLLNFVIKFKGEERPCNLPYPNITEGQLGAKLDAMSLGVRCLSKTGDSLKAPDGRASFRFLADESVELLCELSCCKRDGNSRVSVETEVNNGVWKFDVDMPIPAEYSMNVFAFKKNDHSRLHQIHSFFIHSEGNIVRRVRFSDDSIVENIISDTIITAKPDVVIPIPSPTQYEALFTTVRKTDEKIYENENEIKVKTSKDSIEIHLNDYGEYVLEVFTHDKYENAICTSGRFYIHFKKDEDIFEGDFQELVNTLKPVDEIEPVEEPIPDRKDSVFEQSQFEEVIDVYVKVKEKSIKKTMTKALKSKDLKQMKTQLKRFKQFDLDPEDKMVAYVQKVVKELTVKEKISEACRRRNPKTIKKYINEAKEANFDHRLDMQIQLSTKILDRVTKVEKLMKPLLKMNQNMLTEMKKYMTPPESVHQILKATCILLGDDPKKLQTWKDCQCLLFKTGKENIMRRVSQFDFNSTSPAMINKINSILKPYNLVQIRDASIGAAAFYLWVNVLNTLINLNVYPVEVPKREKIRPLLFDKGNIRSEHRKTGFHWNTILMKAQTRIFESHVYKQNALFTLLAPNTTSMSIYDLTQSFIPLRVCWENFNARKTHLADVFHHDRALNKLRESIEIDMLPPEQSPIDYLMNIQQDFGDHCHLFYALCQIANIPCVIINGMTKNMLYVIGDEPDRELLESRWNAVFIKGQWRLIDPYWSYSCIDEGDYDDKISVDAKGKIKRADAGKPNRPVNEFYFLTDPKEFINTHFPDDPEWQLQENWWTLKQWQNSPYVREHFFVMGMKTNTQSDACMLMAKNSPISMDFTLPEGKSHQYRFSHNLVLIKSEHSSEGKSLRHFVMFEHSRNKLCYTVRVPFPGTYRLDIYGKDIVTDKLYNLLCSYGIKCLRTAEIKVDEYPDCPRLGWGSNAYMLQEGVTPIPCESIIETVRGEVEILVPTKSLHFINHQLKCKAMSDAELSRFTTGRFEKGKYIILVKVPFDGEFALKIFGKLKYEPEDSVLKNILTFLINGKTLKDKVQPLPAILGDHLGVQESSTDIDVTVPSVHERGIDTNKGHLNSNVGEQKKKENGQNDKGRANQVDGAIDTNTIAMVTAKFRNTEGVGVNGKYQKNVTGENQNNMSNEKTDKEFVSEDEIESGQIVANEGIAKLKFKTGSGVKLYQELCSTDDKSSKMMTCQKCIDGDGNWIFELDMPIAGLYSFNLIGKNPEHKIKPIYSCLVKSSGHPFPSMLKETSQSKHTPIKHETIVTQEPVITIPAITDIREISTSLRSSNVPPNQLSKVARVVKQENELAVHLKLPGEFTLDIFKTHSEEGLTTIARYYIVRKFNPAIDQNDWESMDVNALFDDDEENDSNNLYNRPVTEDSEVRVKATKGTLTKNIEKAISQKDLDKLITCMKVYDVTRPSTTDPLSLEANQMIMFLQAQKYLDKACQSRKESMLEDAVEQTKKSGLNQPLNSKIVVATRILSRIYKIDKISKIVSKIDQRSLAELKMYQTPPNVVHQTLVAASLLLGYGLEEVKDWRTCKSLLFKSGKDNLKKRMEQFDYRSVSNTILNAVKTILEPYKAWQVRDVSKGAATVFLWVKGIIGIMEYQQGNVERCMSGKSVISKRVAPRKAMLPEYSTETNGTIIFESEEWDDSDDGW</sequence>
<feature type="compositionally biased region" description="Low complexity" evidence="1">
    <location>
        <begin position="68"/>
        <end position="80"/>
    </location>
</feature>
<feature type="compositionally biased region" description="Polar residues" evidence="1">
    <location>
        <begin position="1657"/>
        <end position="1671"/>
    </location>
</feature>
<feature type="domain" description="KY-like immunoglobulin-like" evidence="2">
    <location>
        <begin position="308"/>
        <end position="442"/>
    </location>
</feature>
<evidence type="ECO:0000313" key="4">
    <source>
        <dbReference type="Proteomes" id="UP000596742"/>
    </source>
</evidence>
<dbReference type="PANTHER" id="PTHR47020">
    <property type="entry name" value="HILLARIN"/>
    <property type="match status" value="1"/>
</dbReference>
<evidence type="ECO:0000259" key="2">
    <source>
        <dbReference type="Pfam" id="PF23265"/>
    </source>
</evidence>
<feature type="region of interest" description="Disordered" evidence="1">
    <location>
        <begin position="34"/>
        <end position="90"/>
    </location>
</feature>
<dbReference type="Gene3D" id="1.20.920.60">
    <property type="match status" value="2"/>
</dbReference>
<comment type="caution">
    <text evidence="3">The sequence shown here is derived from an EMBL/GenBank/DDBJ whole genome shotgun (WGS) entry which is preliminary data.</text>
</comment>
<dbReference type="InterPro" id="IPR038765">
    <property type="entry name" value="Papain-like_cys_pep_sf"/>
</dbReference>
<feature type="compositionally biased region" description="Basic and acidic residues" evidence="1">
    <location>
        <begin position="1594"/>
        <end position="1603"/>
    </location>
</feature>
<proteinExistence type="predicted"/>
<accession>A0A8B6EV52</accession>
<feature type="compositionally biased region" description="Basic and acidic residues" evidence="1">
    <location>
        <begin position="1612"/>
        <end position="1625"/>
    </location>
</feature>
<dbReference type="InterPro" id="IPR053041">
    <property type="entry name" value="Transglut-like_Superfamily_Mod"/>
</dbReference>
<protein>
    <recommendedName>
        <fullName evidence="2">KY-like immunoglobulin-like domain-containing protein</fullName>
    </recommendedName>
</protein>
<keyword evidence="4" id="KW-1185">Reference proteome</keyword>
<dbReference type="EMBL" id="UYJE01005775">
    <property type="protein sequence ID" value="VDI40223.1"/>
    <property type="molecule type" value="Genomic_DNA"/>
</dbReference>
<dbReference type="Pfam" id="PF23265">
    <property type="entry name" value="Ig-like_KY"/>
    <property type="match status" value="4"/>
</dbReference>
<reference evidence="3" key="1">
    <citation type="submission" date="2018-11" db="EMBL/GenBank/DDBJ databases">
        <authorList>
            <person name="Alioto T."/>
            <person name="Alioto T."/>
        </authorList>
    </citation>
    <scope>NUCLEOTIDE SEQUENCE</scope>
</reference>
<dbReference type="PANTHER" id="PTHR47020:SF1">
    <property type="entry name" value="HILLARIN"/>
    <property type="match status" value="1"/>
</dbReference>
<feature type="region of interest" description="Disordered" evidence="1">
    <location>
        <begin position="1656"/>
        <end position="1679"/>
    </location>
</feature>
<organism evidence="3 4">
    <name type="scientific">Mytilus galloprovincialis</name>
    <name type="common">Mediterranean mussel</name>
    <dbReference type="NCBI Taxonomy" id="29158"/>
    <lineage>
        <taxon>Eukaryota</taxon>
        <taxon>Metazoa</taxon>
        <taxon>Spiralia</taxon>
        <taxon>Lophotrochozoa</taxon>
        <taxon>Mollusca</taxon>
        <taxon>Bivalvia</taxon>
        <taxon>Autobranchia</taxon>
        <taxon>Pteriomorphia</taxon>
        <taxon>Mytilida</taxon>
        <taxon>Mytiloidea</taxon>
        <taxon>Mytilidae</taxon>
        <taxon>Mytilinae</taxon>
        <taxon>Mytilus</taxon>
    </lineage>
</organism>
<feature type="compositionally biased region" description="Polar residues" evidence="1">
    <location>
        <begin position="48"/>
        <end position="67"/>
    </location>
</feature>
<feature type="domain" description="KY-like immunoglobulin-like" evidence="2">
    <location>
        <begin position="583"/>
        <end position="680"/>
    </location>
</feature>
<dbReference type="Proteomes" id="UP000596742">
    <property type="component" value="Unassembled WGS sequence"/>
</dbReference>
<feature type="region of interest" description="Disordered" evidence="1">
    <location>
        <begin position="1594"/>
        <end position="1628"/>
    </location>
</feature>
<evidence type="ECO:0000256" key="1">
    <source>
        <dbReference type="SAM" id="MobiDB-lite"/>
    </source>
</evidence>